<gene>
    <name evidence="8" type="ORF">NEZAVI_LOCUS11500</name>
</gene>
<protein>
    <recommendedName>
        <fullName evidence="7">Peptidase S1 domain-containing protein</fullName>
    </recommendedName>
</protein>
<keyword evidence="1" id="KW-0645">Protease</keyword>
<dbReference type="SUPFAM" id="SSF50494">
    <property type="entry name" value="Trypsin-like serine proteases"/>
    <property type="match status" value="1"/>
</dbReference>
<dbReference type="InterPro" id="IPR001254">
    <property type="entry name" value="Trypsin_dom"/>
</dbReference>
<dbReference type="AlphaFoldDB" id="A0A9P0HHS0"/>
<evidence type="ECO:0000256" key="4">
    <source>
        <dbReference type="ARBA" id="ARBA00023157"/>
    </source>
</evidence>
<dbReference type="SMART" id="SM00020">
    <property type="entry name" value="Tryp_SPc"/>
    <property type="match status" value="1"/>
</dbReference>
<accession>A0A9P0HHS0</accession>
<dbReference type="InterPro" id="IPR050430">
    <property type="entry name" value="Peptidase_S1"/>
</dbReference>
<dbReference type="Proteomes" id="UP001152798">
    <property type="component" value="Chromosome 5"/>
</dbReference>
<feature type="chain" id="PRO_5040156820" description="Peptidase S1 domain-containing protein" evidence="6">
    <location>
        <begin position="18"/>
        <end position="429"/>
    </location>
</feature>
<keyword evidence="2" id="KW-0378">Hydrolase</keyword>
<feature type="compositionally biased region" description="Basic and acidic residues" evidence="5">
    <location>
        <begin position="136"/>
        <end position="146"/>
    </location>
</feature>
<feature type="compositionally biased region" description="Polar residues" evidence="5">
    <location>
        <begin position="154"/>
        <end position="167"/>
    </location>
</feature>
<evidence type="ECO:0000313" key="8">
    <source>
        <dbReference type="EMBL" id="CAH1402750.1"/>
    </source>
</evidence>
<dbReference type="PANTHER" id="PTHR24276:SF96">
    <property type="entry name" value="PEPTIDASE S1 DOMAIN-CONTAINING PROTEIN"/>
    <property type="match status" value="1"/>
</dbReference>
<evidence type="ECO:0000256" key="6">
    <source>
        <dbReference type="SAM" id="SignalP"/>
    </source>
</evidence>
<name>A0A9P0HHS0_NEZVI</name>
<dbReference type="Gene3D" id="2.40.10.10">
    <property type="entry name" value="Trypsin-like serine proteases"/>
    <property type="match status" value="2"/>
</dbReference>
<keyword evidence="6" id="KW-0732">Signal</keyword>
<reference evidence="8" key="1">
    <citation type="submission" date="2022-01" db="EMBL/GenBank/DDBJ databases">
        <authorList>
            <person name="King R."/>
        </authorList>
    </citation>
    <scope>NUCLEOTIDE SEQUENCE</scope>
</reference>
<dbReference type="GO" id="GO:0006508">
    <property type="term" value="P:proteolysis"/>
    <property type="evidence" value="ECO:0007669"/>
    <property type="project" value="UniProtKB-KW"/>
</dbReference>
<feature type="signal peptide" evidence="6">
    <location>
        <begin position="1"/>
        <end position="17"/>
    </location>
</feature>
<keyword evidence="3" id="KW-0720">Serine protease</keyword>
<dbReference type="Pfam" id="PF00089">
    <property type="entry name" value="Trypsin"/>
    <property type="match status" value="1"/>
</dbReference>
<organism evidence="8 9">
    <name type="scientific">Nezara viridula</name>
    <name type="common">Southern green stink bug</name>
    <name type="synonym">Cimex viridulus</name>
    <dbReference type="NCBI Taxonomy" id="85310"/>
    <lineage>
        <taxon>Eukaryota</taxon>
        <taxon>Metazoa</taxon>
        <taxon>Ecdysozoa</taxon>
        <taxon>Arthropoda</taxon>
        <taxon>Hexapoda</taxon>
        <taxon>Insecta</taxon>
        <taxon>Pterygota</taxon>
        <taxon>Neoptera</taxon>
        <taxon>Paraneoptera</taxon>
        <taxon>Hemiptera</taxon>
        <taxon>Heteroptera</taxon>
        <taxon>Panheteroptera</taxon>
        <taxon>Pentatomomorpha</taxon>
        <taxon>Pentatomoidea</taxon>
        <taxon>Pentatomidae</taxon>
        <taxon>Pentatominae</taxon>
        <taxon>Nezara</taxon>
    </lineage>
</organism>
<dbReference type="PANTHER" id="PTHR24276">
    <property type="entry name" value="POLYSERASE-RELATED"/>
    <property type="match status" value="1"/>
</dbReference>
<dbReference type="InterPro" id="IPR043504">
    <property type="entry name" value="Peptidase_S1_PA_chymotrypsin"/>
</dbReference>
<dbReference type="InterPro" id="IPR009003">
    <property type="entry name" value="Peptidase_S1_PA"/>
</dbReference>
<evidence type="ECO:0000313" key="9">
    <source>
        <dbReference type="Proteomes" id="UP001152798"/>
    </source>
</evidence>
<evidence type="ECO:0000256" key="2">
    <source>
        <dbReference type="ARBA" id="ARBA00022801"/>
    </source>
</evidence>
<feature type="region of interest" description="Disordered" evidence="5">
    <location>
        <begin position="115"/>
        <end position="167"/>
    </location>
</feature>
<evidence type="ECO:0000256" key="5">
    <source>
        <dbReference type="SAM" id="MobiDB-lite"/>
    </source>
</evidence>
<dbReference type="PROSITE" id="PS50240">
    <property type="entry name" value="TRYPSIN_DOM"/>
    <property type="match status" value="1"/>
</dbReference>
<sequence>MFLLNKFLVFLIPLVSGQYFKDQEISNATGSRTGEYINIEKYPYIVSIRFAKSRKVICTGILVTFSWVLSVPYCFMLTPEHYKRTQDSKGAIPPDIEAWSKKKSKSISRRLAQGFRNNSQLRVQHPSQQSKYRNSSRLERKYDNYKRSRKRTHQNGSLPFNDALPTSTTEAPLTEEQMKKSVIHLEPKTFKIIAGATSLRAEGQVRTGERIVIHPDFKLSKKKKGSPAHELALLKTDMPYIEQNNVQKAPVLETFLFEKNPSRNCKLVGWGRGKTIKPLPHLKTTISEISVQLFNPSKCRFIAKTQQGEVRDDDEDPGFCSYDEKNNAIPVCQSDSGGPLVCDDKVVGLMSWLRSPLCYYNITEYIYTRPIYYCTIYTDLVWVREVLGESSTRMSIQIEDDSNTSQSLGASRSFLMAITAVITLFFIDL</sequence>
<evidence type="ECO:0000256" key="3">
    <source>
        <dbReference type="ARBA" id="ARBA00022825"/>
    </source>
</evidence>
<dbReference type="EMBL" id="OV725081">
    <property type="protein sequence ID" value="CAH1402750.1"/>
    <property type="molecule type" value="Genomic_DNA"/>
</dbReference>
<evidence type="ECO:0000256" key="1">
    <source>
        <dbReference type="ARBA" id="ARBA00022670"/>
    </source>
</evidence>
<evidence type="ECO:0000259" key="7">
    <source>
        <dbReference type="PROSITE" id="PS50240"/>
    </source>
</evidence>
<feature type="compositionally biased region" description="Polar residues" evidence="5">
    <location>
        <begin position="115"/>
        <end position="135"/>
    </location>
</feature>
<keyword evidence="4" id="KW-1015">Disulfide bond</keyword>
<feature type="domain" description="Peptidase S1" evidence="7">
    <location>
        <begin position="14"/>
        <end position="388"/>
    </location>
</feature>
<proteinExistence type="predicted"/>
<dbReference type="OrthoDB" id="6626875at2759"/>
<dbReference type="GO" id="GO:0004252">
    <property type="term" value="F:serine-type endopeptidase activity"/>
    <property type="evidence" value="ECO:0007669"/>
    <property type="project" value="InterPro"/>
</dbReference>
<keyword evidence="9" id="KW-1185">Reference proteome</keyword>